<protein>
    <submittedName>
        <fullName evidence="7">LysR family transcriptional regulator</fullName>
    </submittedName>
</protein>
<dbReference type="PANTHER" id="PTHR30346">
    <property type="entry name" value="TRANSCRIPTIONAL DUAL REGULATOR HCAR-RELATED"/>
    <property type="match status" value="1"/>
</dbReference>
<keyword evidence="2" id="KW-0805">Transcription regulation</keyword>
<dbReference type="EMBL" id="AONQ01000053">
    <property type="protein sequence ID" value="EME68759.1"/>
    <property type="molecule type" value="Genomic_DNA"/>
</dbReference>
<dbReference type="FunFam" id="1.10.10.10:FF:000001">
    <property type="entry name" value="LysR family transcriptional regulator"/>
    <property type="match status" value="1"/>
</dbReference>
<dbReference type="SUPFAM" id="SSF53850">
    <property type="entry name" value="Periplasmic binding protein-like II"/>
    <property type="match status" value="1"/>
</dbReference>
<dbReference type="GO" id="GO:0003677">
    <property type="term" value="F:DNA binding"/>
    <property type="evidence" value="ECO:0007669"/>
    <property type="project" value="UniProtKB-KW"/>
</dbReference>
<reference evidence="7 8" key="1">
    <citation type="journal article" date="2014" name="Genome Announc.">
        <title>Draft Genome Sequence of Magnetospirillum sp. Strain SO-1, a Freshwater Magnetotactic Bacterium Isolated from the Ol'khovka River, Russia.</title>
        <authorList>
            <person name="Grouzdev D.S."/>
            <person name="Dziuba M.V."/>
            <person name="Sukhacheva M.S."/>
            <person name="Mardanov A.V."/>
            <person name="Beletskiy A.V."/>
            <person name="Kuznetsov B.B."/>
            <person name="Skryabin K.G."/>
        </authorList>
    </citation>
    <scope>NUCLEOTIDE SEQUENCE [LARGE SCALE GENOMIC DNA]</scope>
    <source>
        <strain evidence="7 8">SO-1</strain>
    </source>
</reference>
<dbReference type="SUPFAM" id="SSF46785">
    <property type="entry name" value="Winged helix' DNA-binding domain"/>
    <property type="match status" value="1"/>
</dbReference>
<keyword evidence="8" id="KW-1185">Reference proteome</keyword>
<evidence type="ECO:0000313" key="8">
    <source>
        <dbReference type="Proteomes" id="UP000011744"/>
    </source>
</evidence>
<dbReference type="Gene3D" id="3.40.190.10">
    <property type="entry name" value="Periplasmic binding protein-like II"/>
    <property type="match status" value="2"/>
</dbReference>
<dbReference type="PROSITE" id="PS50931">
    <property type="entry name" value="HTH_LYSR"/>
    <property type="match status" value="1"/>
</dbReference>
<name>M3A8B8_9PROT</name>
<dbReference type="PRINTS" id="PR00039">
    <property type="entry name" value="HTHLYSR"/>
</dbReference>
<dbReference type="Pfam" id="PF00126">
    <property type="entry name" value="HTH_1"/>
    <property type="match status" value="1"/>
</dbReference>
<evidence type="ECO:0000259" key="6">
    <source>
        <dbReference type="PROSITE" id="PS50931"/>
    </source>
</evidence>
<keyword evidence="4" id="KW-0010">Activator</keyword>
<dbReference type="GO" id="GO:0003700">
    <property type="term" value="F:DNA-binding transcription factor activity"/>
    <property type="evidence" value="ECO:0007669"/>
    <property type="project" value="InterPro"/>
</dbReference>
<dbReference type="STRING" id="1244869.H261_16775"/>
<dbReference type="InterPro" id="IPR036390">
    <property type="entry name" value="WH_DNA-bd_sf"/>
</dbReference>
<dbReference type="InterPro" id="IPR000847">
    <property type="entry name" value="LysR_HTH_N"/>
</dbReference>
<evidence type="ECO:0000256" key="2">
    <source>
        <dbReference type="ARBA" id="ARBA00023015"/>
    </source>
</evidence>
<evidence type="ECO:0000313" key="7">
    <source>
        <dbReference type="EMBL" id="EME68759.1"/>
    </source>
</evidence>
<comment type="similarity">
    <text evidence="1">Belongs to the LysR transcriptional regulatory family.</text>
</comment>
<gene>
    <name evidence="7" type="ORF">H261_16775</name>
</gene>
<feature type="domain" description="HTH lysR-type" evidence="6">
    <location>
        <begin position="2"/>
        <end position="59"/>
    </location>
</feature>
<evidence type="ECO:0000256" key="3">
    <source>
        <dbReference type="ARBA" id="ARBA00023125"/>
    </source>
</evidence>
<comment type="caution">
    <text evidence="7">The sequence shown here is derived from an EMBL/GenBank/DDBJ whole genome shotgun (WGS) entry which is preliminary data.</text>
</comment>
<evidence type="ECO:0000256" key="4">
    <source>
        <dbReference type="ARBA" id="ARBA00023159"/>
    </source>
</evidence>
<dbReference type="AlphaFoldDB" id="M3A8B8"/>
<dbReference type="InterPro" id="IPR005119">
    <property type="entry name" value="LysR_subst-bd"/>
</dbReference>
<dbReference type="InterPro" id="IPR036388">
    <property type="entry name" value="WH-like_DNA-bd_sf"/>
</dbReference>
<accession>M3A8B8</accession>
<evidence type="ECO:0000256" key="5">
    <source>
        <dbReference type="ARBA" id="ARBA00023163"/>
    </source>
</evidence>
<dbReference type="GO" id="GO:0032993">
    <property type="term" value="C:protein-DNA complex"/>
    <property type="evidence" value="ECO:0007669"/>
    <property type="project" value="TreeGrafter"/>
</dbReference>
<dbReference type="Pfam" id="PF03466">
    <property type="entry name" value="LysR_substrate"/>
    <property type="match status" value="1"/>
</dbReference>
<dbReference type="OrthoDB" id="9775392at2"/>
<sequence length="304" mass="33581">MITLRHLQCFAAVAEKLHFRRAAEQINISQPALSAQIAQLEETLGVLLLERTRRRVLLTPIGQDLAERANAILRSVSDLEEHAQGARIPLSGILRLGVLPTLGPYLLPHFLPEMRRRHPDLKLYLREEAGDRLLGELASGQLDLILTSSAPASDQHLTVVPLFREPLWAVLPRGHRLAGQDSLTPADLAGEQLILLEVGDGLREAALTLCHAAGSREHPDFRATSLDSLRQMVATGLGATCLPALYVDAEARADEQIVVRRFADPPPSRPVDLVWRRTSARSPEFRLFAELVATHLPDVVTRSR</sequence>
<dbReference type="eggNOG" id="COG0583">
    <property type="taxonomic scope" value="Bacteria"/>
</dbReference>
<evidence type="ECO:0000256" key="1">
    <source>
        <dbReference type="ARBA" id="ARBA00009437"/>
    </source>
</evidence>
<dbReference type="CDD" id="cd08411">
    <property type="entry name" value="PBP2_OxyR"/>
    <property type="match status" value="1"/>
</dbReference>
<proteinExistence type="inferred from homology"/>
<dbReference type="Proteomes" id="UP000011744">
    <property type="component" value="Unassembled WGS sequence"/>
</dbReference>
<keyword evidence="5" id="KW-0804">Transcription</keyword>
<dbReference type="PATRIC" id="fig|1244869.3.peg.3370"/>
<dbReference type="RefSeq" id="WP_008619764.1">
    <property type="nucleotide sequence ID" value="NZ_AONQ01000053.1"/>
</dbReference>
<dbReference type="Gene3D" id="1.10.10.10">
    <property type="entry name" value="Winged helix-like DNA-binding domain superfamily/Winged helix DNA-binding domain"/>
    <property type="match status" value="1"/>
</dbReference>
<organism evidence="7 8">
    <name type="scientific">Paramagnetospirillum caucaseum</name>
    <dbReference type="NCBI Taxonomy" id="1244869"/>
    <lineage>
        <taxon>Bacteria</taxon>
        <taxon>Pseudomonadati</taxon>
        <taxon>Pseudomonadota</taxon>
        <taxon>Alphaproteobacteria</taxon>
        <taxon>Rhodospirillales</taxon>
        <taxon>Magnetospirillaceae</taxon>
        <taxon>Paramagnetospirillum</taxon>
    </lineage>
</organism>
<dbReference type="PANTHER" id="PTHR30346:SF26">
    <property type="entry name" value="HYDROGEN PEROXIDE-INDUCIBLE GENES ACTIVATOR"/>
    <property type="match status" value="1"/>
</dbReference>
<keyword evidence="3" id="KW-0238">DNA-binding</keyword>